<organism evidence="2 3">
    <name type="scientific">Macrosiphum euphorbiae</name>
    <name type="common">potato aphid</name>
    <dbReference type="NCBI Taxonomy" id="13131"/>
    <lineage>
        <taxon>Eukaryota</taxon>
        <taxon>Metazoa</taxon>
        <taxon>Ecdysozoa</taxon>
        <taxon>Arthropoda</taxon>
        <taxon>Hexapoda</taxon>
        <taxon>Insecta</taxon>
        <taxon>Pterygota</taxon>
        <taxon>Neoptera</taxon>
        <taxon>Paraneoptera</taxon>
        <taxon>Hemiptera</taxon>
        <taxon>Sternorrhyncha</taxon>
        <taxon>Aphidomorpha</taxon>
        <taxon>Aphidoidea</taxon>
        <taxon>Aphididae</taxon>
        <taxon>Macrosiphini</taxon>
        <taxon>Macrosiphum</taxon>
    </lineage>
</organism>
<gene>
    <name evidence="2" type="ORF">MEUPH1_LOCUS2710</name>
</gene>
<keyword evidence="3" id="KW-1185">Reference proteome</keyword>
<protein>
    <submittedName>
        <fullName evidence="2">Uncharacterized protein</fullName>
    </submittedName>
</protein>
<feature type="region of interest" description="Disordered" evidence="1">
    <location>
        <begin position="44"/>
        <end position="81"/>
    </location>
</feature>
<comment type="caution">
    <text evidence="2">The sequence shown here is derived from an EMBL/GenBank/DDBJ whole genome shotgun (WGS) entry which is preliminary data.</text>
</comment>
<accession>A0AAV0VVJ4</accession>
<feature type="compositionally biased region" description="Polar residues" evidence="1">
    <location>
        <begin position="54"/>
        <end position="68"/>
    </location>
</feature>
<dbReference type="EMBL" id="CARXXK010000001">
    <property type="protein sequence ID" value="CAI6345736.1"/>
    <property type="molecule type" value="Genomic_DNA"/>
</dbReference>
<sequence length="81" mass="8827">MDLSSMTVRSAFSKPRQVNLPLTREHWTVETVTRPRQTTVIRPLNDAATHNRRGTSSIAPSVQTTGIDDNSKPIATVPGSA</sequence>
<evidence type="ECO:0000256" key="1">
    <source>
        <dbReference type="SAM" id="MobiDB-lite"/>
    </source>
</evidence>
<proteinExistence type="predicted"/>
<evidence type="ECO:0000313" key="3">
    <source>
        <dbReference type="Proteomes" id="UP001160148"/>
    </source>
</evidence>
<dbReference type="AlphaFoldDB" id="A0AAV0VVJ4"/>
<dbReference type="Proteomes" id="UP001160148">
    <property type="component" value="Unassembled WGS sequence"/>
</dbReference>
<reference evidence="2 3" key="1">
    <citation type="submission" date="2023-01" db="EMBL/GenBank/DDBJ databases">
        <authorList>
            <person name="Whitehead M."/>
        </authorList>
    </citation>
    <scope>NUCLEOTIDE SEQUENCE [LARGE SCALE GENOMIC DNA]</scope>
</reference>
<evidence type="ECO:0000313" key="2">
    <source>
        <dbReference type="EMBL" id="CAI6345736.1"/>
    </source>
</evidence>
<name>A0AAV0VVJ4_9HEMI</name>